<feature type="transmembrane region" description="Helical" evidence="11">
    <location>
        <begin position="277"/>
        <end position="299"/>
    </location>
</feature>
<comment type="similarity">
    <text evidence="9">Belongs to the glycosyltransferase 2 family. CrtQ subfamily.</text>
</comment>
<evidence type="ECO:0000256" key="9">
    <source>
        <dbReference type="ARBA" id="ARBA00038120"/>
    </source>
</evidence>
<accession>A0A1F2PGW9</accession>
<comment type="pathway">
    <text evidence="8">Carotenoid biosynthesis; staphyloxanthin biosynthesis; staphyloxanthin from farnesyl diphosphate: step 4/5.</text>
</comment>
<reference evidence="13 14" key="1">
    <citation type="submission" date="2015-09" db="EMBL/GenBank/DDBJ databases">
        <title>Genome sequence of Acetobacterium wieringae DSM 1911.</title>
        <authorList>
            <person name="Poehlein A."/>
            <person name="Bengelsdorf F.R."/>
            <person name="Schiel-Bengelsdorf B."/>
            <person name="Duerre P."/>
            <person name="Daniel R."/>
        </authorList>
    </citation>
    <scope>NUCLEOTIDE SEQUENCE [LARGE SCALE GENOMIC DNA]</scope>
    <source>
        <strain evidence="13 14">DSM 1911</strain>
    </source>
</reference>
<keyword evidence="11" id="KW-1133">Transmembrane helix</keyword>
<dbReference type="Proteomes" id="UP000176244">
    <property type="component" value="Unassembled WGS sequence"/>
</dbReference>
<dbReference type="GO" id="GO:0005886">
    <property type="term" value="C:plasma membrane"/>
    <property type="evidence" value="ECO:0007669"/>
    <property type="project" value="UniProtKB-SubCell"/>
</dbReference>
<dbReference type="STRING" id="52694.ACWI_20320"/>
<dbReference type="AlphaFoldDB" id="A0A1F2PGW9"/>
<name>A0A1F2PGW9_9FIRM</name>
<gene>
    <name evidence="13" type="primary">crtQ</name>
    <name evidence="13" type="ORF">ACWI_20320</name>
</gene>
<dbReference type="EMBL" id="LKEU01000030">
    <property type="protein sequence ID" value="OFV70553.1"/>
    <property type="molecule type" value="Genomic_DNA"/>
</dbReference>
<keyword evidence="6 11" id="KW-0472">Membrane</keyword>
<organism evidence="13 14">
    <name type="scientific">Acetobacterium wieringae</name>
    <dbReference type="NCBI Taxonomy" id="52694"/>
    <lineage>
        <taxon>Bacteria</taxon>
        <taxon>Bacillati</taxon>
        <taxon>Bacillota</taxon>
        <taxon>Clostridia</taxon>
        <taxon>Eubacteriales</taxon>
        <taxon>Eubacteriaceae</taxon>
        <taxon>Acetobacterium</taxon>
    </lineage>
</organism>
<evidence type="ECO:0000256" key="11">
    <source>
        <dbReference type="SAM" id="Phobius"/>
    </source>
</evidence>
<feature type="transmembrane region" description="Helical" evidence="11">
    <location>
        <begin position="306"/>
        <end position="327"/>
    </location>
</feature>
<comment type="function">
    <text evidence="7">Catalyzes the glycosylation of 4,4'-diaponeurosporenoate, i.e. the esterification of glucose at the C1'' position with the carboxyl group of 4,4'-diaponeurosporenic acid, to form glycosyl-4,4'-diaponeurosporenoate. This is a step in the biosynthesis of staphyloxanthin, an orange pigment present in most staphylococci strains.</text>
</comment>
<dbReference type="Pfam" id="PF00535">
    <property type="entry name" value="Glycos_transf_2"/>
    <property type="match status" value="1"/>
</dbReference>
<dbReference type="InterPro" id="IPR029044">
    <property type="entry name" value="Nucleotide-diphossugar_trans"/>
</dbReference>
<evidence type="ECO:0000256" key="1">
    <source>
        <dbReference type="ARBA" id="ARBA00004236"/>
    </source>
</evidence>
<keyword evidence="2" id="KW-1003">Cell membrane</keyword>
<dbReference type="Gene3D" id="3.90.550.10">
    <property type="entry name" value="Spore Coat Polysaccharide Biosynthesis Protein SpsA, Chain A"/>
    <property type="match status" value="1"/>
</dbReference>
<protein>
    <recommendedName>
        <fullName evidence="10">4,4'-diaponeurosporenoate glycosyltransferase</fullName>
    </recommendedName>
</protein>
<evidence type="ECO:0000256" key="2">
    <source>
        <dbReference type="ARBA" id="ARBA00022475"/>
    </source>
</evidence>
<feature type="transmembrane region" description="Helical" evidence="11">
    <location>
        <begin position="333"/>
        <end position="353"/>
    </location>
</feature>
<dbReference type="GO" id="GO:0016757">
    <property type="term" value="F:glycosyltransferase activity"/>
    <property type="evidence" value="ECO:0007669"/>
    <property type="project" value="UniProtKB-KW"/>
</dbReference>
<keyword evidence="5" id="KW-0125">Carotenoid biosynthesis</keyword>
<evidence type="ECO:0000256" key="3">
    <source>
        <dbReference type="ARBA" id="ARBA00022676"/>
    </source>
</evidence>
<evidence type="ECO:0000256" key="7">
    <source>
        <dbReference type="ARBA" id="ARBA00037281"/>
    </source>
</evidence>
<dbReference type="OrthoDB" id="9802649at2"/>
<comment type="subcellular location">
    <subcellularLocation>
        <location evidence="1">Cell membrane</location>
    </subcellularLocation>
</comment>
<dbReference type="SUPFAM" id="SSF53448">
    <property type="entry name" value="Nucleotide-diphospho-sugar transferases"/>
    <property type="match status" value="1"/>
</dbReference>
<dbReference type="PANTHER" id="PTHR43646">
    <property type="entry name" value="GLYCOSYLTRANSFERASE"/>
    <property type="match status" value="1"/>
</dbReference>
<evidence type="ECO:0000256" key="10">
    <source>
        <dbReference type="ARBA" id="ARBA00040345"/>
    </source>
</evidence>
<evidence type="ECO:0000313" key="14">
    <source>
        <dbReference type="Proteomes" id="UP000176244"/>
    </source>
</evidence>
<proteinExistence type="inferred from homology"/>
<evidence type="ECO:0000256" key="6">
    <source>
        <dbReference type="ARBA" id="ARBA00023136"/>
    </source>
</evidence>
<evidence type="ECO:0000256" key="4">
    <source>
        <dbReference type="ARBA" id="ARBA00022679"/>
    </source>
</evidence>
<dbReference type="PANTHER" id="PTHR43646:SF2">
    <property type="entry name" value="GLYCOSYLTRANSFERASE 2-LIKE DOMAIN-CONTAINING PROTEIN"/>
    <property type="match status" value="1"/>
</dbReference>
<dbReference type="GO" id="GO:0016117">
    <property type="term" value="P:carotenoid biosynthetic process"/>
    <property type="evidence" value="ECO:0007669"/>
    <property type="project" value="UniProtKB-KW"/>
</dbReference>
<feature type="domain" description="Glycosyltransferase 2-like" evidence="12">
    <location>
        <begin position="41"/>
        <end position="164"/>
    </location>
</feature>
<evidence type="ECO:0000256" key="8">
    <source>
        <dbReference type="ARBA" id="ARBA00037904"/>
    </source>
</evidence>
<keyword evidence="11" id="KW-0812">Transmembrane</keyword>
<evidence type="ECO:0000256" key="5">
    <source>
        <dbReference type="ARBA" id="ARBA00022746"/>
    </source>
</evidence>
<keyword evidence="4 13" id="KW-0808">Transferase</keyword>
<dbReference type="RefSeq" id="WP_070371331.1">
    <property type="nucleotide sequence ID" value="NZ_LKEU01000030.1"/>
</dbReference>
<sequence length="376" mass="41132">MILVTAMLLLGLVASWLLFNRFPGLEQGDTQESGNQNPQLSIIIPARNEEQNLVLLLGDLSRQQAWIHEIICVDDGSSDDTASIATAAGAKLITAAPRPAGWLGKAWACHQGWEAASGELLLFLDADVRLSPAGIGKLLKAQQRSGQVVSVMPYHQIASRTEALSLFFNCLQMGANGLGLPQGRGKNKQTNPYQIGLYGPVILISQADYQAVGGHAAIKDSIVDDIALGQKLRAKEIPFALFLGDHDVAYRMYGGGLRQLVQGWTKNQAAGLAKTPLSVIILVFFWITAVASAPFYLALNLVGQQWLEAGIMAACYGIWVLELTRIARHIGSFSVIDIVCYPLLLLFYLLIFLRSLVKRILGLPVIWKYREIRLDK</sequence>
<comment type="caution">
    <text evidence="13">The sequence shown here is derived from an EMBL/GenBank/DDBJ whole genome shotgun (WGS) entry which is preliminary data.</text>
</comment>
<keyword evidence="3 13" id="KW-0328">Glycosyltransferase</keyword>
<evidence type="ECO:0000313" key="13">
    <source>
        <dbReference type="EMBL" id="OFV70553.1"/>
    </source>
</evidence>
<dbReference type="InterPro" id="IPR001173">
    <property type="entry name" value="Glyco_trans_2-like"/>
</dbReference>
<evidence type="ECO:0000259" key="12">
    <source>
        <dbReference type="Pfam" id="PF00535"/>
    </source>
</evidence>